<evidence type="ECO:0000313" key="2">
    <source>
        <dbReference type="Proteomes" id="UP000683925"/>
    </source>
</evidence>
<protein>
    <submittedName>
        <fullName evidence="1">Uncharacterized protein</fullName>
    </submittedName>
</protein>
<evidence type="ECO:0000313" key="1">
    <source>
        <dbReference type="EMBL" id="CAD8187656.1"/>
    </source>
</evidence>
<dbReference type="Proteomes" id="UP000683925">
    <property type="component" value="Unassembled WGS sequence"/>
</dbReference>
<proteinExistence type="predicted"/>
<dbReference type="AlphaFoldDB" id="A0A8S1WPR7"/>
<reference evidence="1" key="1">
    <citation type="submission" date="2021-01" db="EMBL/GenBank/DDBJ databases">
        <authorList>
            <consortium name="Genoscope - CEA"/>
            <person name="William W."/>
        </authorList>
    </citation>
    <scope>NUCLEOTIDE SEQUENCE</scope>
</reference>
<dbReference type="EMBL" id="CAJJDP010000089">
    <property type="protein sequence ID" value="CAD8187656.1"/>
    <property type="molecule type" value="Genomic_DNA"/>
</dbReference>
<comment type="caution">
    <text evidence="1">The sequence shown here is derived from an EMBL/GenBank/DDBJ whole genome shotgun (WGS) entry which is preliminary data.</text>
</comment>
<keyword evidence="2" id="KW-1185">Reference proteome</keyword>
<gene>
    <name evidence="1" type="ORF">POCTA_138.1.T0900209</name>
</gene>
<accession>A0A8S1WPR7</accession>
<name>A0A8S1WPR7_PAROT</name>
<organism evidence="1 2">
    <name type="scientific">Paramecium octaurelia</name>
    <dbReference type="NCBI Taxonomy" id="43137"/>
    <lineage>
        <taxon>Eukaryota</taxon>
        <taxon>Sar</taxon>
        <taxon>Alveolata</taxon>
        <taxon>Ciliophora</taxon>
        <taxon>Intramacronucleata</taxon>
        <taxon>Oligohymenophorea</taxon>
        <taxon>Peniculida</taxon>
        <taxon>Parameciidae</taxon>
        <taxon>Paramecium</taxon>
    </lineage>
</organism>
<sequence>MKNIISIFETTLRSKILVGPTTFEQKYGNFIYQIDGVEKQVILILSQGGEMRMVKTIGFWKEYGILDEDFAKETSLKIQYDLGMVRYIMDREILKPYNQIFIKNSESKSENLKIGGEYNEKGENFRSWIELFENYGESKFHLLFNMKIV</sequence>